<gene>
    <name evidence="5" type="ORF">EHS13_09175</name>
</gene>
<reference evidence="6" key="1">
    <citation type="submission" date="2018-11" db="EMBL/GenBank/DDBJ databases">
        <title>Complete genome sequence of Paenibacillus sp. ML311-T8.</title>
        <authorList>
            <person name="Nam Y.-D."/>
            <person name="Kang J."/>
            <person name="Chung W.-H."/>
            <person name="Park Y.S."/>
        </authorList>
    </citation>
    <scope>NUCLEOTIDE SEQUENCE [LARGE SCALE GENOMIC DNA]</scope>
    <source>
        <strain evidence="6">ML311-T8</strain>
    </source>
</reference>
<dbReference type="CDD" id="cd06986">
    <property type="entry name" value="cupin_MmsR-like_N"/>
    <property type="match status" value="1"/>
</dbReference>
<dbReference type="AlphaFoldDB" id="A0A6B8RHN2"/>
<dbReference type="InterPro" id="IPR018060">
    <property type="entry name" value="HTH_AraC"/>
</dbReference>
<dbReference type="OrthoDB" id="9813413at2"/>
<dbReference type="GO" id="GO:0043565">
    <property type="term" value="F:sequence-specific DNA binding"/>
    <property type="evidence" value="ECO:0007669"/>
    <property type="project" value="InterPro"/>
</dbReference>
<dbReference type="InterPro" id="IPR003313">
    <property type="entry name" value="AraC-bd"/>
</dbReference>
<sequence>MKHIALPTINANSFICFPESVGIYNDFPEHNTFRAADEFPLFNIHFITKGKGYVELDGKVHELKKGDSFLFFPMQSQHYYSSQDDPWEVYWIHFYGDKMKEFLSERGFYRTNLWTMNQWNALQLAFDNLINEAEQYKLLHPALLSTMTYGIITEYMMQAIPLTPRREQDGSATIVQLLAEMQDEACQPFELKAWAAKAGVSTFYFCKLFRKTTQLTPMEFISLCRIRQAKQLLLEQKSLPITQIALECGYPSVSYFIQRFKKQEGLTPLEYRKSSNL</sequence>
<dbReference type="Pfam" id="PF12833">
    <property type="entry name" value="HTH_18"/>
    <property type="match status" value="1"/>
</dbReference>
<dbReference type="SUPFAM" id="SSF46689">
    <property type="entry name" value="Homeodomain-like"/>
    <property type="match status" value="2"/>
</dbReference>
<dbReference type="EMBL" id="CP034235">
    <property type="protein sequence ID" value="QGQ95043.1"/>
    <property type="molecule type" value="Genomic_DNA"/>
</dbReference>
<keyword evidence="1" id="KW-0805">Transcription regulation</keyword>
<organism evidence="5 6">
    <name type="scientific">Paenibacillus psychroresistens</name>
    <dbReference type="NCBI Taxonomy" id="1778678"/>
    <lineage>
        <taxon>Bacteria</taxon>
        <taxon>Bacillati</taxon>
        <taxon>Bacillota</taxon>
        <taxon>Bacilli</taxon>
        <taxon>Bacillales</taxon>
        <taxon>Paenibacillaceae</taxon>
        <taxon>Paenibacillus</taxon>
    </lineage>
</organism>
<dbReference type="SMART" id="SM00342">
    <property type="entry name" value="HTH_ARAC"/>
    <property type="match status" value="1"/>
</dbReference>
<evidence type="ECO:0000256" key="2">
    <source>
        <dbReference type="ARBA" id="ARBA00023125"/>
    </source>
</evidence>
<feature type="domain" description="HTH araC/xylS-type" evidence="4">
    <location>
        <begin position="175"/>
        <end position="274"/>
    </location>
</feature>
<dbReference type="GO" id="GO:0003700">
    <property type="term" value="F:DNA-binding transcription factor activity"/>
    <property type="evidence" value="ECO:0007669"/>
    <property type="project" value="InterPro"/>
</dbReference>
<dbReference type="KEGG" id="ppsc:EHS13_09175"/>
<dbReference type="PANTHER" id="PTHR43280">
    <property type="entry name" value="ARAC-FAMILY TRANSCRIPTIONAL REGULATOR"/>
    <property type="match status" value="1"/>
</dbReference>
<keyword evidence="2" id="KW-0238">DNA-binding</keyword>
<keyword evidence="6" id="KW-1185">Reference proteome</keyword>
<evidence type="ECO:0000256" key="1">
    <source>
        <dbReference type="ARBA" id="ARBA00023015"/>
    </source>
</evidence>
<dbReference type="InterPro" id="IPR018062">
    <property type="entry name" value="HTH_AraC-typ_CS"/>
</dbReference>
<dbReference type="Proteomes" id="UP000426246">
    <property type="component" value="Chromosome"/>
</dbReference>
<dbReference type="Gene3D" id="2.60.120.280">
    <property type="entry name" value="Regulatory protein AraC"/>
    <property type="match status" value="1"/>
</dbReference>
<dbReference type="SUPFAM" id="SSF51215">
    <property type="entry name" value="Regulatory protein AraC"/>
    <property type="match status" value="1"/>
</dbReference>
<dbReference type="InterPro" id="IPR037923">
    <property type="entry name" value="HTH-like"/>
</dbReference>
<dbReference type="PROSITE" id="PS01124">
    <property type="entry name" value="HTH_ARAC_FAMILY_2"/>
    <property type="match status" value="1"/>
</dbReference>
<evidence type="ECO:0000313" key="5">
    <source>
        <dbReference type="EMBL" id="QGQ95043.1"/>
    </source>
</evidence>
<evidence type="ECO:0000313" key="6">
    <source>
        <dbReference type="Proteomes" id="UP000426246"/>
    </source>
</evidence>
<dbReference type="RefSeq" id="WP_155700058.1">
    <property type="nucleotide sequence ID" value="NZ_CP034235.1"/>
</dbReference>
<protein>
    <submittedName>
        <fullName evidence="5">AraC family transcriptional regulator</fullName>
    </submittedName>
</protein>
<dbReference type="PRINTS" id="PR00032">
    <property type="entry name" value="HTHARAC"/>
</dbReference>
<evidence type="ECO:0000256" key="3">
    <source>
        <dbReference type="ARBA" id="ARBA00023163"/>
    </source>
</evidence>
<accession>A0A6B8RHN2</accession>
<proteinExistence type="predicted"/>
<dbReference type="Pfam" id="PF02311">
    <property type="entry name" value="AraC_binding"/>
    <property type="match status" value="1"/>
</dbReference>
<dbReference type="PROSITE" id="PS00041">
    <property type="entry name" value="HTH_ARAC_FAMILY_1"/>
    <property type="match status" value="1"/>
</dbReference>
<dbReference type="Gene3D" id="1.10.10.60">
    <property type="entry name" value="Homeodomain-like"/>
    <property type="match status" value="2"/>
</dbReference>
<name>A0A6B8RHN2_9BACL</name>
<dbReference type="InterPro" id="IPR020449">
    <property type="entry name" value="Tscrpt_reg_AraC-type_HTH"/>
</dbReference>
<dbReference type="PANTHER" id="PTHR43280:SF28">
    <property type="entry name" value="HTH-TYPE TRANSCRIPTIONAL ACTIVATOR RHAS"/>
    <property type="match status" value="1"/>
</dbReference>
<keyword evidence="3" id="KW-0804">Transcription</keyword>
<dbReference type="InterPro" id="IPR009057">
    <property type="entry name" value="Homeodomain-like_sf"/>
</dbReference>
<evidence type="ECO:0000259" key="4">
    <source>
        <dbReference type="PROSITE" id="PS01124"/>
    </source>
</evidence>